<dbReference type="Pfam" id="PF12627">
    <property type="entry name" value="PolyA_pol_RNAbd"/>
    <property type="match status" value="1"/>
</dbReference>
<gene>
    <name evidence="13" type="ORF">ACFPXP_06510</name>
</gene>
<accession>A0ABW1IM11</accession>
<evidence type="ECO:0000256" key="2">
    <source>
        <dbReference type="ARBA" id="ARBA00022679"/>
    </source>
</evidence>
<dbReference type="Gene3D" id="1.10.3090.10">
    <property type="entry name" value="cca-adding enzyme, domain 2"/>
    <property type="match status" value="1"/>
</dbReference>
<dbReference type="InterPro" id="IPR032828">
    <property type="entry name" value="PolyA_RNA-bd"/>
</dbReference>
<dbReference type="SUPFAM" id="SSF81891">
    <property type="entry name" value="Poly A polymerase C-terminal region-like"/>
    <property type="match status" value="1"/>
</dbReference>
<keyword evidence="2 9" id="KW-0808">Transferase</keyword>
<reference evidence="14" key="1">
    <citation type="journal article" date="2019" name="Int. J. Syst. Evol. Microbiol.">
        <title>The Global Catalogue of Microorganisms (GCM) 10K type strain sequencing project: providing services to taxonomists for standard genome sequencing and annotation.</title>
        <authorList>
            <consortium name="The Broad Institute Genomics Platform"/>
            <consortium name="The Broad Institute Genome Sequencing Center for Infectious Disease"/>
            <person name="Wu L."/>
            <person name="Ma J."/>
        </authorList>
    </citation>
    <scope>NUCLEOTIDE SEQUENCE [LARGE SCALE GENOMIC DNA]</scope>
    <source>
        <strain evidence="14">CCM 8749</strain>
    </source>
</reference>
<dbReference type="EMBL" id="JBHSQV010000035">
    <property type="protein sequence ID" value="MFC5986082.1"/>
    <property type="molecule type" value="Genomic_DNA"/>
</dbReference>
<evidence type="ECO:0000313" key="14">
    <source>
        <dbReference type="Proteomes" id="UP001596250"/>
    </source>
</evidence>
<dbReference type="CDD" id="cd05398">
    <property type="entry name" value="NT_ClassII-CCAase"/>
    <property type="match status" value="1"/>
</dbReference>
<dbReference type="RefSeq" id="WP_379893405.1">
    <property type="nucleotide sequence ID" value="NZ_CBCSCT010000004.1"/>
</dbReference>
<keyword evidence="14" id="KW-1185">Reference proteome</keyword>
<sequence length="434" mass="49926">MSKTLSLMEQEAVQVLEKLEQHGYLAFFVGGYVRDSLLGRPIHDIDLTTNALPEQVLHIFPHCIPTGLKHGTVTVMMEHHSFEVTTFRTESEYEQYRRPKKVEYVSRLEDDLRRRDFTMNAMAMNRHLELIDPFGGKKDIEDRLIRSVGNPAERFQEDALRLIRCVRFSANYGFDIEQRTEQALEQCSTLLKYIAMERVQAEWERMMAGPRPWVGLRHLLRHGFIRNLKEELPISPEMWEAVLHPGLEQWLRRLSGSQARWCAVLWTLNCDPMIASEALKILKYPNRFVEETAAVLHVLEQWKTWDGAHEDGIKPFIRWSVRYGREPVLHALSLLEQAPLVFQRKASDSFVQLLHTYGAKVQERLMAVPVQSAADLNVTGKDLITAGIRPGPRMGEILKTLLLQCALGDLPNEREVLLQAAGKWQEQGMQGGID</sequence>
<dbReference type="Proteomes" id="UP001596250">
    <property type="component" value="Unassembled WGS sequence"/>
</dbReference>
<dbReference type="PANTHER" id="PTHR46173">
    <property type="entry name" value="CCA TRNA NUCLEOTIDYLTRANSFERASE 1, MITOCHONDRIAL"/>
    <property type="match status" value="1"/>
</dbReference>
<dbReference type="InterPro" id="IPR043519">
    <property type="entry name" value="NT_sf"/>
</dbReference>
<comment type="caution">
    <text evidence="13">The sequence shown here is derived from an EMBL/GenBank/DDBJ whole genome shotgun (WGS) entry which is preliminary data.</text>
</comment>
<evidence type="ECO:0000256" key="1">
    <source>
        <dbReference type="ARBA" id="ARBA00001946"/>
    </source>
</evidence>
<comment type="cofactor">
    <cofactor evidence="1">
        <name>Mg(2+)</name>
        <dbReference type="ChEBI" id="CHEBI:18420"/>
    </cofactor>
</comment>
<evidence type="ECO:0000259" key="12">
    <source>
        <dbReference type="Pfam" id="PF13735"/>
    </source>
</evidence>
<evidence type="ECO:0000259" key="10">
    <source>
        <dbReference type="Pfam" id="PF01743"/>
    </source>
</evidence>
<keyword evidence="4 13" id="KW-0548">Nucleotidyltransferase</keyword>
<evidence type="ECO:0000256" key="5">
    <source>
        <dbReference type="ARBA" id="ARBA00022723"/>
    </source>
</evidence>
<dbReference type="InterPro" id="IPR050264">
    <property type="entry name" value="Bact_CCA-adding_enz_type3_sf"/>
</dbReference>
<evidence type="ECO:0000256" key="6">
    <source>
        <dbReference type="ARBA" id="ARBA00022741"/>
    </source>
</evidence>
<evidence type="ECO:0000313" key="13">
    <source>
        <dbReference type="EMBL" id="MFC5986082.1"/>
    </source>
</evidence>
<proteinExistence type="inferred from homology"/>
<dbReference type="Gene3D" id="3.30.460.10">
    <property type="entry name" value="Beta Polymerase, domain 2"/>
    <property type="match status" value="1"/>
</dbReference>
<dbReference type="Pfam" id="PF13735">
    <property type="entry name" value="tRNA_NucTran2_2"/>
    <property type="match status" value="1"/>
</dbReference>
<feature type="domain" description="CCA-adding enzyme C-terminal" evidence="12">
    <location>
        <begin position="255"/>
        <end position="421"/>
    </location>
</feature>
<feature type="domain" description="tRNA nucleotidyltransferase/poly(A) polymerase RNA and SrmB- binding" evidence="11">
    <location>
        <begin position="173"/>
        <end position="232"/>
    </location>
</feature>
<evidence type="ECO:0000256" key="4">
    <source>
        <dbReference type="ARBA" id="ARBA00022695"/>
    </source>
</evidence>
<keyword evidence="5" id="KW-0479">Metal-binding</keyword>
<name>A0ABW1IM11_9BACL</name>
<dbReference type="Gene3D" id="1.10.246.80">
    <property type="match status" value="1"/>
</dbReference>
<dbReference type="GO" id="GO:0004810">
    <property type="term" value="F:CCA tRNA nucleotidyltransferase activity"/>
    <property type="evidence" value="ECO:0007669"/>
    <property type="project" value="UniProtKB-EC"/>
</dbReference>
<evidence type="ECO:0000256" key="7">
    <source>
        <dbReference type="ARBA" id="ARBA00022842"/>
    </source>
</evidence>
<evidence type="ECO:0000256" key="8">
    <source>
        <dbReference type="ARBA" id="ARBA00022884"/>
    </source>
</evidence>
<keyword evidence="6" id="KW-0547">Nucleotide-binding</keyword>
<evidence type="ECO:0000259" key="11">
    <source>
        <dbReference type="Pfam" id="PF12627"/>
    </source>
</evidence>
<keyword evidence="3" id="KW-0819">tRNA processing</keyword>
<dbReference type="InterPro" id="IPR032810">
    <property type="entry name" value="CCA-adding_enz_C"/>
</dbReference>
<comment type="similarity">
    <text evidence="9">Belongs to the tRNA nucleotidyltransferase/poly(A) polymerase family.</text>
</comment>
<dbReference type="EC" id="2.7.7.72" evidence="13"/>
<protein>
    <submittedName>
        <fullName evidence="13">CCA tRNA nucleotidyltransferase</fullName>
        <ecNumber evidence="13">2.7.7.72</ecNumber>
    </submittedName>
</protein>
<organism evidence="13 14">
    <name type="scientific">Marinicrinis lubricantis</name>
    <dbReference type="NCBI Taxonomy" id="2086470"/>
    <lineage>
        <taxon>Bacteria</taxon>
        <taxon>Bacillati</taxon>
        <taxon>Bacillota</taxon>
        <taxon>Bacilli</taxon>
        <taxon>Bacillales</taxon>
        <taxon>Paenibacillaceae</taxon>
    </lineage>
</organism>
<evidence type="ECO:0000256" key="3">
    <source>
        <dbReference type="ARBA" id="ARBA00022694"/>
    </source>
</evidence>
<dbReference type="PANTHER" id="PTHR46173:SF1">
    <property type="entry name" value="CCA TRNA NUCLEOTIDYLTRANSFERASE 1, MITOCHONDRIAL"/>
    <property type="match status" value="1"/>
</dbReference>
<keyword evidence="7" id="KW-0460">Magnesium</keyword>
<dbReference type="SUPFAM" id="SSF81301">
    <property type="entry name" value="Nucleotidyltransferase"/>
    <property type="match status" value="1"/>
</dbReference>
<dbReference type="InterPro" id="IPR002646">
    <property type="entry name" value="PolA_pol_head_dom"/>
</dbReference>
<dbReference type="NCBIfam" id="NF009814">
    <property type="entry name" value="PRK13299.1"/>
    <property type="match status" value="1"/>
</dbReference>
<keyword evidence="8 9" id="KW-0694">RNA-binding</keyword>
<evidence type="ECO:0000256" key="9">
    <source>
        <dbReference type="RuleBase" id="RU003953"/>
    </source>
</evidence>
<dbReference type="Pfam" id="PF01743">
    <property type="entry name" value="PolyA_pol"/>
    <property type="match status" value="1"/>
</dbReference>
<feature type="domain" description="Poly A polymerase head" evidence="10">
    <location>
        <begin position="26"/>
        <end position="146"/>
    </location>
</feature>